<proteinExistence type="predicted"/>
<reference evidence="2" key="1">
    <citation type="submission" date="2021-01" db="EMBL/GenBank/DDBJ databases">
        <authorList>
            <person name="Corre E."/>
            <person name="Pelletier E."/>
            <person name="Niang G."/>
            <person name="Scheremetjew M."/>
            <person name="Finn R."/>
            <person name="Kale V."/>
            <person name="Holt S."/>
            <person name="Cochrane G."/>
            <person name="Meng A."/>
            <person name="Brown T."/>
            <person name="Cohen L."/>
        </authorList>
    </citation>
    <scope>NUCLEOTIDE SEQUENCE</scope>
    <source>
        <strain evidence="2">RCC1693</strain>
    </source>
</reference>
<dbReference type="EMBL" id="HBGT01027790">
    <property type="protein sequence ID" value="CAD9439704.1"/>
    <property type="molecule type" value="Transcribed_RNA"/>
</dbReference>
<accession>A0A7S2GA74</accession>
<evidence type="ECO:0000256" key="1">
    <source>
        <dbReference type="SAM" id="MobiDB-lite"/>
    </source>
</evidence>
<sequence>MALSSDTEPKVRCDFEIFCEWFADRPRRMNGSLLSGPDIPDEENKTLLDAQFEQRNGDQDVRKRLESSKRLDRRRRSKWREQKEAGAAAACIDGDRVVPSTSSTSSAPPPRQSARARTAVNKACKCMCKGLRCRRGQHCPCLDPTKAAEPDSLAEFCADCLVDRCRCDGGCVGTGLRAEKERDGLQEVSFRPLSRRGADPAFSQHDLVAQQTAGRQYRSRHACRARVLPKQVPRPARRSCVRVRRVW</sequence>
<dbReference type="AlphaFoldDB" id="A0A7S2GA74"/>
<organism evidence="2">
    <name type="scientific">Florenciella parvula</name>
    <dbReference type="NCBI Taxonomy" id="236787"/>
    <lineage>
        <taxon>Eukaryota</taxon>
        <taxon>Sar</taxon>
        <taxon>Stramenopiles</taxon>
        <taxon>Ochrophyta</taxon>
        <taxon>Dictyochophyceae</taxon>
        <taxon>Florenciellales</taxon>
        <taxon>Florenciella</taxon>
    </lineage>
</organism>
<evidence type="ECO:0000313" key="2">
    <source>
        <dbReference type="EMBL" id="CAD9439704.1"/>
    </source>
</evidence>
<protein>
    <submittedName>
        <fullName evidence="2">Uncharacterized protein</fullName>
    </submittedName>
</protein>
<gene>
    <name evidence="2" type="ORF">FPAR1323_LOCUS14450</name>
</gene>
<feature type="region of interest" description="Disordered" evidence="1">
    <location>
        <begin position="67"/>
        <end position="88"/>
    </location>
</feature>
<name>A0A7S2GA74_9STRA</name>